<dbReference type="AlphaFoldDB" id="A0A0C3ME55"/>
<evidence type="ECO:0008006" key="3">
    <source>
        <dbReference type="Google" id="ProtNLM"/>
    </source>
</evidence>
<reference evidence="1 2" key="1">
    <citation type="submission" date="2014-04" db="EMBL/GenBank/DDBJ databases">
        <authorList>
            <consortium name="DOE Joint Genome Institute"/>
            <person name="Kuo A."/>
            <person name="Girlanda M."/>
            <person name="Perotto S."/>
            <person name="Kohler A."/>
            <person name="Nagy L.G."/>
            <person name="Floudas D."/>
            <person name="Copeland A."/>
            <person name="Barry K.W."/>
            <person name="Cichocki N."/>
            <person name="Veneault-Fourrey C."/>
            <person name="LaButti K."/>
            <person name="Lindquist E.A."/>
            <person name="Lipzen A."/>
            <person name="Lundell T."/>
            <person name="Morin E."/>
            <person name="Murat C."/>
            <person name="Sun H."/>
            <person name="Tunlid A."/>
            <person name="Henrissat B."/>
            <person name="Grigoriev I.V."/>
            <person name="Hibbett D.S."/>
            <person name="Martin F."/>
            <person name="Nordberg H.P."/>
            <person name="Cantor M.N."/>
            <person name="Hua S.X."/>
        </authorList>
    </citation>
    <scope>NUCLEOTIDE SEQUENCE [LARGE SCALE GENOMIC DNA]</scope>
    <source>
        <strain evidence="1 2">MUT 4182</strain>
    </source>
</reference>
<sequence length="600" mass="66828">MNVQERLESATTIGPTNKLDHVAFYQLCAEYLNQSSLALGNPPTQESITALKDKVLSVEPSNAKILTTIDQWNTTQPISQLPPELIPHIVALGFPIADYSGGSSERSPRHYMGALASLSIISRMWRNAIIGTPSLWGLLSSSLPSHINRISLQRSGNCNLMVELCPWTHGSVASRANEFLDMALPHWDRWSHASLWFPPLDRIMTHLSTVAPSLEVFYLWVYPDEIPDSPINLFGGYAPRLQNILATRLPMVWDSEVFRGLQRLKLDSFENELISAGHILALLAASPLLEWFNIEDSDVGLSLLGSPPAQIPIQLPNLKIIGLDNIGIEAIGNILPFIRAPNCEVFWVKGYRQTDNPFDATDFLNRSLGHFDALLRFTLDFHESSQLTLLQGRIEWVCKSPLTPDARRFKIRIPDIKMNSSIPWISHLFGQGVDPAHRLRVFSRLVEVDAESLTGLRGLALLPNVQTLRMEYAQQAAEHILGLLGGANEIAQSPAFPGLEVLMLERASTWPFPVLESMLMRRYGEPGRGVTEMRPIRIVLAPPFANPLSGGRETRLQFEHLVRVRTLRGVESVTLGSPFGLEGMPACIYDDASGEYCNPF</sequence>
<proteinExistence type="predicted"/>
<dbReference type="Proteomes" id="UP000054248">
    <property type="component" value="Unassembled WGS sequence"/>
</dbReference>
<gene>
    <name evidence="1" type="ORF">M407DRAFT_216552</name>
</gene>
<dbReference type="HOGENOM" id="CLU_455077_0_0_1"/>
<evidence type="ECO:0000313" key="2">
    <source>
        <dbReference type="Proteomes" id="UP000054248"/>
    </source>
</evidence>
<reference evidence="2" key="2">
    <citation type="submission" date="2015-01" db="EMBL/GenBank/DDBJ databases">
        <title>Evolutionary Origins and Diversification of the Mycorrhizal Mutualists.</title>
        <authorList>
            <consortium name="DOE Joint Genome Institute"/>
            <consortium name="Mycorrhizal Genomics Consortium"/>
            <person name="Kohler A."/>
            <person name="Kuo A."/>
            <person name="Nagy L.G."/>
            <person name="Floudas D."/>
            <person name="Copeland A."/>
            <person name="Barry K.W."/>
            <person name="Cichocki N."/>
            <person name="Veneault-Fourrey C."/>
            <person name="LaButti K."/>
            <person name="Lindquist E.A."/>
            <person name="Lipzen A."/>
            <person name="Lundell T."/>
            <person name="Morin E."/>
            <person name="Murat C."/>
            <person name="Riley R."/>
            <person name="Ohm R."/>
            <person name="Sun H."/>
            <person name="Tunlid A."/>
            <person name="Henrissat B."/>
            <person name="Grigoriev I.V."/>
            <person name="Hibbett D.S."/>
            <person name="Martin F."/>
        </authorList>
    </citation>
    <scope>NUCLEOTIDE SEQUENCE [LARGE SCALE GENOMIC DNA]</scope>
    <source>
        <strain evidence="2">MUT 4182</strain>
    </source>
</reference>
<organism evidence="1 2">
    <name type="scientific">Tulasnella calospora MUT 4182</name>
    <dbReference type="NCBI Taxonomy" id="1051891"/>
    <lineage>
        <taxon>Eukaryota</taxon>
        <taxon>Fungi</taxon>
        <taxon>Dikarya</taxon>
        <taxon>Basidiomycota</taxon>
        <taxon>Agaricomycotina</taxon>
        <taxon>Agaricomycetes</taxon>
        <taxon>Cantharellales</taxon>
        <taxon>Tulasnellaceae</taxon>
        <taxon>Tulasnella</taxon>
    </lineage>
</organism>
<name>A0A0C3ME55_9AGAM</name>
<evidence type="ECO:0000313" key="1">
    <source>
        <dbReference type="EMBL" id="KIO32047.1"/>
    </source>
</evidence>
<dbReference type="EMBL" id="KN822958">
    <property type="protein sequence ID" value="KIO32047.1"/>
    <property type="molecule type" value="Genomic_DNA"/>
</dbReference>
<dbReference type="OrthoDB" id="3365698at2759"/>
<accession>A0A0C3ME55</accession>
<keyword evidence="2" id="KW-1185">Reference proteome</keyword>
<protein>
    <recommendedName>
        <fullName evidence="3">F-box domain-containing protein</fullName>
    </recommendedName>
</protein>